<accession>K8EU37</accession>
<dbReference type="GeneID" id="19016438"/>
<keyword evidence="3" id="KW-1185">Reference proteome</keyword>
<evidence type="ECO:0000256" key="1">
    <source>
        <dbReference type="SAM" id="MobiDB-lite"/>
    </source>
</evidence>
<proteinExistence type="predicted"/>
<dbReference type="KEGG" id="bpg:Bathy04g04120"/>
<sequence length="132" mass="15418">MFFIGRRLLRNAFSNDDGTDLKDQTDTDTDVMMEKETPQNATTTTYSNTKRRVEESNRMYARKVEEDAKKMREKKKAQQHSDAAGVKKSTRQRFDGKGYDEDLSSSEAFERRIKRECEKILKRLKSSFNTTS</sequence>
<protein>
    <submittedName>
        <fullName evidence="2">Uncharacterized protein</fullName>
    </submittedName>
</protein>
<evidence type="ECO:0000313" key="3">
    <source>
        <dbReference type="Proteomes" id="UP000198341"/>
    </source>
</evidence>
<reference evidence="2 3" key="1">
    <citation type="submission" date="2011-10" db="EMBL/GenBank/DDBJ databases">
        <authorList>
            <person name="Genoscope - CEA"/>
        </authorList>
    </citation>
    <scope>NUCLEOTIDE SEQUENCE [LARGE SCALE GENOMIC DNA]</scope>
    <source>
        <strain evidence="2 3">RCC 1105</strain>
    </source>
</reference>
<evidence type="ECO:0000313" key="2">
    <source>
        <dbReference type="EMBL" id="CCO15955.1"/>
    </source>
</evidence>
<dbReference type="RefSeq" id="XP_007513430.1">
    <property type="nucleotide sequence ID" value="XM_007513368.1"/>
</dbReference>
<feature type="region of interest" description="Disordered" evidence="1">
    <location>
        <begin position="70"/>
        <end position="107"/>
    </location>
</feature>
<dbReference type="EMBL" id="FO082275">
    <property type="protein sequence ID" value="CCO15955.1"/>
    <property type="molecule type" value="Genomic_DNA"/>
</dbReference>
<dbReference type="Proteomes" id="UP000198341">
    <property type="component" value="Chromosome 4"/>
</dbReference>
<name>K8EU37_9CHLO</name>
<organism evidence="2 3">
    <name type="scientific">Bathycoccus prasinos</name>
    <dbReference type="NCBI Taxonomy" id="41875"/>
    <lineage>
        <taxon>Eukaryota</taxon>
        <taxon>Viridiplantae</taxon>
        <taxon>Chlorophyta</taxon>
        <taxon>Mamiellophyceae</taxon>
        <taxon>Mamiellales</taxon>
        <taxon>Bathycoccaceae</taxon>
        <taxon>Bathycoccus</taxon>
    </lineage>
</organism>
<gene>
    <name evidence="2" type="ORF">Bathy04g04120</name>
</gene>
<dbReference type="AlphaFoldDB" id="K8EU37"/>